<keyword evidence="1" id="KW-0732">Signal</keyword>
<comment type="caution">
    <text evidence="2">The sequence shown here is derived from an EMBL/GenBank/DDBJ whole genome shotgun (WGS) entry which is preliminary data.</text>
</comment>
<protein>
    <submittedName>
        <fullName evidence="2">DUF2145 domain-containing protein</fullName>
    </submittedName>
</protein>
<reference evidence="2 3" key="1">
    <citation type="submission" date="2022-09" db="EMBL/GenBank/DDBJ databases">
        <title>New species of Phenylobacterium.</title>
        <authorList>
            <person name="Mieszkin S."/>
        </authorList>
    </citation>
    <scope>NUCLEOTIDE SEQUENCE [LARGE SCALE GENOMIC DNA]</scope>
    <source>
        <strain evidence="2 3">HK31-G</strain>
    </source>
</reference>
<dbReference type="Pfam" id="PF09916">
    <property type="entry name" value="DUF2145"/>
    <property type="match status" value="1"/>
</dbReference>
<dbReference type="EMBL" id="JAOTJD010000046">
    <property type="protein sequence ID" value="MFD3266085.1"/>
    <property type="molecule type" value="Genomic_DNA"/>
</dbReference>
<name>A0ABW6CSN7_9CAUL</name>
<organism evidence="2 3">
    <name type="scientific">Phenylobacterium ferrooxidans</name>
    <dbReference type="NCBI Taxonomy" id="2982689"/>
    <lineage>
        <taxon>Bacteria</taxon>
        <taxon>Pseudomonadati</taxon>
        <taxon>Pseudomonadota</taxon>
        <taxon>Alphaproteobacteria</taxon>
        <taxon>Caulobacterales</taxon>
        <taxon>Caulobacteraceae</taxon>
        <taxon>Phenylobacterium</taxon>
    </lineage>
</organism>
<dbReference type="InterPro" id="IPR014547">
    <property type="entry name" value="UCP028477"/>
</dbReference>
<evidence type="ECO:0000313" key="2">
    <source>
        <dbReference type="EMBL" id="MFD3266085.1"/>
    </source>
</evidence>
<dbReference type="Proteomes" id="UP001598130">
    <property type="component" value="Unassembled WGS sequence"/>
</dbReference>
<keyword evidence="3" id="KW-1185">Reference proteome</keyword>
<feature type="signal peptide" evidence="1">
    <location>
        <begin position="1"/>
        <end position="24"/>
    </location>
</feature>
<gene>
    <name evidence="2" type="ORF">OCL97_19175</name>
</gene>
<evidence type="ECO:0000313" key="3">
    <source>
        <dbReference type="Proteomes" id="UP001598130"/>
    </source>
</evidence>
<proteinExistence type="predicted"/>
<evidence type="ECO:0000256" key="1">
    <source>
        <dbReference type="SAM" id="SignalP"/>
    </source>
</evidence>
<sequence length="269" mass="29845">MNRRALLAAGAAALMSTAAVPAVAQDSSARAVAPHFTAPEAAAFSKQVERDLASRGAKLAMVFRTGRPRSQLPEGISYTHGGFWVHRAIKTADGKTQHGYAVYNLYAGDGEAWPKIESRLVQDYPFDFTRGSTVDDMAVIIPSPEMQRRIIAVIDSPTYQAVHNRHYSLVANPWRRTYQNCNNFMLNVIAAAVWQTASPDQITANLKAHYKPTLVKANAVLRLFGPIADQRLRTDDQQGPIRTATYESMAEFMRENNLLEATYSINYAR</sequence>
<accession>A0ABW6CSN7</accession>
<dbReference type="RefSeq" id="WP_304779376.1">
    <property type="nucleotide sequence ID" value="NZ_JAOTJD010000046.1"/>
</dbReference>
<feature type="chain" id="PRO_5045222830" evidence="1">
    <location>
        <begin position="25"/>
        <end position="269"/>
    </location>
</feature>